<protein>
    <recommendedName>
        <fullName evidence="4">DUF3899 domain-containing protein</fullName>
    </recommendedName>
</protein>
<sequence>MLILKIVIFSAALIAVGLLAVQQIIAQVREYNFYKKNGGDFSVDSEMDRVKLDRSMHYNDLRLTNWQRFYLFRPACIAMLVFFWAMMIVSLL</sequence>
<dbReference type="AlphaFoldDB" id="A0A176WVR5"/>
<keyword evidence="1" id="KW-0812">Transmembrane</keyword>
<evidence type="ECO:0000313" key="3">
    <source>
        <dbReference type="Proteomes" id="UP000077098"/>
    </source>
</evidence>
<evidence type="ECO:0008006" key="4">
    <source>
        <dbReference type="Google" id="ProtNLM"/>
    </source>
</evidence>
<name>A0A176WVR5_AGRTU</name>
<feature type="transmembrane region" description="Helical" evidence="1">
    <location>
        <begin position="70"/>
        <end position="91"/>
    </location>
</feature>
<organism evidence="2 3">
    <name type="scientific">Agrobacterium tumefaciens</name>
    <dbReference type="NCBI Taxonomy" id="358"/>
    <lineage>
        <taxon>Bacteria</taxon>
        <taxon>Pseudomonadati</taxon>
        <taxon>Pseudomonadota</taxon>
        <taxon>Alphaproteobacteria</taxon>
        <taxon>Hyphomicrobiales</taxon>
        <taxon>Rhizobiaceae</taxon>
        <taxon>Rhizobium/Agrobacterium group</taxon>
        <taxon>Agrobacterium</taxon>
        <taxon>Agrobacterium tumefaciens complex</taxon>
    </lineage>
</organism>
<accession>A0A176WVR5</accession>
<evidence type="ECO:0000313" key="2">
    <source>
        <dbReference type="EMBL" id="OAE36382.1"/>
    </source>
</evidence>
<dbReference type="RefSeq" id="WP_063951791.1">
    <property type="nucleotide sequence ID" value="NZ_LXPS01000041.1"/>
</dbReference>
<keyword evidence="1" id="KW-1133">Transmembrane helix</keyword>
<evidence type="ECO:0000256" key="1">
    <source>
        <dbReference type="SAM" id="Phobius"/>
    </source>
</evidence>
<proteinExistence type="predicted"/>
<reference evidence="2 3" key="1">
    <citation type="submission" date="2016-05" db="EMBL/GenBank/DDBJ databases">
        <authorList>
            <person name="Lavstsen T."/>
            <person name="Jespersen J.S."/>
        </authorList>
    </citation>
    <scope>NUCLEOTIDE SEQUENCE [LARGE SCALE GENOMIC DNA]</scope>
    <source>
        <strain evidence="2 3">KCJ1736</strain>
    </source>
</reference>
<comment type="caution">
    <text evidence="2">The sequence shown here is derived from an EMBL/GenBank/DDBJ whole genome shotgun (WGS) entry which is preliminary data.</text>
</comment>
<dbReference type="Proteomes" id="UP000077098">
    <property type="component" value="Unassembled WGS sequence"/>
</dbReference>
<gene>
    <name evidence="2" type="ORF">A7J57_07450</name>
</gene>
<dbReference type="EMBL" id="LXPS01000041">
    <property type="protein sequence ID" value="OAE36382.1"/>
    <property type="molecule type" value="Genomic_DNA"/>
</dbReference>
<keyword evidence="1" id="KW-0472">Membrane</keyword>